<organism evidence="2 3">
    <name type="scientific">Candidatus Opimibacter skivensis</name>
    <dbReference type="NCBI Taxonomy" id="2982028"/>
    <lineage>
        <taxon>Bacteria</taxon>
        <taxon>Pseudomonadati</taxon>
        <taxon>Bacteroidota</taxon>
        <taxon>Saprospiria</taxon>
        <taxon>Saprospirales</taxon>
        <taxon>Saprospiraceae</taxon>
        <taxon>Candidatus Opimibacter</taxon>
    </lineage>
</organism>
<dbReference type="PROSITE" id="PS00028">
    <property type="entry name" value="ZINC_FINGER_C2H2_1"/>
    <property type="match status" value="1"/>
</dbReference>
<comment type="caution">
    <text evidence="2">The sequence shown here is derived from an EMBL/GenBank/DDBJ whole genome shotgun (WGS) entry which is preliminary data.</text>
</comment>
<reference evidence="2 3" key="1">
    <citation type="submission" date="2020-10" db="EMBL/GenBank/DDBJ databases">
        <title>Connecting structure to function with the recovery of over 1000 high-quality activated sludge metagenome-assembled genomes encoding full-length rRNA genes using long-read sequencing.</title>
        <authorList>
            <person name="Singleton C.M."/>
            <person name="Petriglieri F."/>
            <person name="Kristensen J.M."/>
            <person name="Kirkegaard R.H."/>
            <person name="Michaelsen T.Y."/>
            <person name="Andersen M.H."/>
            <person name="Karst S.M."/>
            <person name="Dueholm M.S."/>
            <person name="Nielsen P.H."/>
            <person name="Albertsen M."/>
        </authorList>
    </citation>
    <scope>NUCLEOTIDE SEQUENCE [LARGE SCALE GENOMIC DNA]</scope>
    <source>
        <strain evidence="2">Ribe_18-Q3-R11-54_MAXAC.273</strain>
    </source>
</reference>
<name>A0A9D7XNE0_9BACT</name>
<evidence type="ECO:0000259" key="1">
    <source>
        <dbReference type="PROSITE" id="PS00028"/>
    </source>
</evidence>
<dbReference type="AlphaFoldDB" id="A0A9D7XNE0"/>
<dbReference type="Proteomes" id="UP000808337">
    <property type="component" value="Unassembled WGS sequence"/>
</dbReference>
<dbReference type="InterPro" id="IPR013087">
    <property type="entry name" value="Znf_C2H2_type"/>
</dbReference>
<sequence length="195" mass="22476">MTERFADPGVSLYQLATHFIVHCPKCDGKAQVLPFNGSWKLTCSKCFHVELPGHWYGSMTAYVSVKCRVCHQSISRSAEVTGEWAKLKVKCDECGDECEYEAKISRHYMHHGLMCDSVFGLPLWLQKEFRSDLFWAFNYEHLSLLEQYVRAKLRERGIENKGSKNSLMFSRLPTFITSAKNRGEILKLIEELSVK</sequence>
<proteinExistence type="predicted"/>
<feature type="domain" description="C2H2-type" evidence="1">
    <location>
        <begin position="91"/>
        <end position="111"/>
    </location>
</feature>
<evidence type="ECO:0000313" key="3">
    <source>
        <dbReference type="Proteomes" id="UP000808337"/>
    </source>
</evidence>
<gene>
    <name evidence="2" type="ORF">IPP15_12795</name>
</gene>
<evidence type="ECO:0000313" key="2">
    <source>
        <dbReference type="EMBL" id="MBK9983259.1"/>
    </source>
</evidence>
<accession>A0A9D7XNE0</accession>
<protein>
    <recommendedName>
        <fullName evidence="1">C2H2-type domain-containing protein</fullName>
    </recommendedName>
</protein>
<dbReference type="EMBL" id="JADKGY010000014">
    <property type="protein sequence ID" value="MBK9983259.1"/>
    <property type="molecule type" value="Genomic_DNA"/>
</dbReference>